<accession>A0A8H3PCG5</accession>
<name>A0A8H3PCG5_9EURO</name>
<dbReference type="GO" id="GO:0016853">
    <property type="term" value="F:isomerase activity"/>
    <property type="evidence" value="ECO:0007669"/>
    <property type="project" value="UniProtKB-KW"/>
</dbReference>
<organism evidence="1 2">
    <name type="scientific">Aspergillus udagawae</name>
    <dbReference type="NCBI Taxonomy" id="91492"/>
    <lineage>
        <taxon>Eukaryota</taxon>
        <taxon>Fungi</taxon>
        <taxon>Dikarya</taxon>
        <taxon>Ascomycota</taxon>
        <taxon>Pezizomycotina</taxon>
        <taxon>Eurotiomycetes</taxon>
        <taxon>Eurotiomycetidae</taxon>
        <taxon>Eurotiales</taxon>
        <taxon>Aspergillaceae</taxon>
        <taxon>Aspergillus</taxon>
        <taxon>Aspergillus subgen. Fumigati</taxon>
    </lineage>
</organism>
<evidence type="ECO:0000313" key="2">
    <source>
        <dbReference type="Proteomes" id="UP000465221"/>
    </source>
</evidence>
<dbReference type="Gene3D" id="3.10.310.10">
    <property type="entry name" value="Diaminopimelate Epimerase, Chain A, domain 1"/>
    <property type="match status" value="2"/>
</dbReference>
<sequence>MPERDAYYGKLPAKTMEEMHLIDSTNDKSPLMFSLQKDPGRYERVLTWNFRFKGNPLAVVKVGNNNIPQERKQRIAREFNFSETVFLHNAEAGQPPRVDIFTPVNEMDFAGHPVIGAGHLLFRELQGNNSHAPGQEQQNLTILTKAGPVAVSYEPSEEVVSAEVPHNVHVHSRGTPITNIKDVQPSMSASDFQDVEDTHPTVSIVKGVTYVLMDLTEHPGLFANLVPGDSPKLDLDEGWAPSFTGIMYYRALGSREQGDTRVWNLRVRMIAINLEDPACGSGSCALGAYLALSKGQQSRKHRFYIDQGAEMGRDSHIVVDITLDEEGTKVSTIKLAGRAAFVAEGKIFIS</sequence>
<proteinExistence type="predicted"/>
<dbReference type="Pfam" id="PF02567">
    <property type="entry name" value="PhzC-PhzF"/>
    <property type="match status" value="1"/>
</dbReference>
<dbReference type="InterPro" id="IPR003719">
    <property type="entry name" value="Phenazine_PhzF-like"/>
</dbReference>
<evidence type="ECO:0000313" key="1">
    <source>
        <dbReference type="EMBL" id="GFF49858.1"/>
    </source>
</evidence>
<dbReference type="SUPFAM" id="SSF54506">
    <property type="entry name" value="Diaminopimelate epimerase-like"/>
    <property type="match status" value="1"/>
</dbReference>
<dbReference type="PANTHER" id="PTHR13774">
    <property type="entry name" value="PHENAZINE BIOSYNTHESIS PROTEIN"/>
    <property type="match status" value="1"/>
</dbReference>
<comment type="caution">
    <text evidence="1">The sequence shown here is derived from an EMBL/GenBank/DDBJ whole genome shotgun (WGS) entry which is preliminary data.</text>
</comment>
<dbReference type="GO" id="GO:0005737">
    <property type="term" value="C:cytoplasm"/>
    <property type="evidence" value="ECO:0007669"/>
    <property type="project" value="TreeGrafter"/>
</dbReference>
<gene>
    <name evidence="1" type="ORF">IFM46972_08903</name>
</gene>
<dbReference type="NCBIfam" id="TIGR00654">
    <property type="entry name" value="PhzF_family"/>
    <property type="match status" value="1"/>
</dbReference>
<keyword evidence="1" id="KW-0413">Isomerase</keyword>
<dbReference type="EMBL" id="BLKC01000081">
    <property type="protein sequence ID" value="GFF49858.1"/>
    <property type="molecule type" value="Genomic_DNA"/>
</dbReference>
<dbReference type="Proteomes" id="UP000465221">
    <property type="component" value="Unassembled WGS sequence"/>
</dbReference>
<protein>
    <submittedName>
        <fullName evidence="1">Uncharacterized isomerase slr1019</fullName>
    </submittedName>
</protein>
<reference evidence="1 2" key="1">
    <citation type="submission" date="2020-01" db="EMBL/GenBank/DDBJ databases">
        <title>Draft genome sequence of Aspergillus udagawae IFM 46972.</title>
        <authorList>
            <person name="Takahashi H."/>
            <person name="Yaguchi T."/>
        </authorList>
    </citation>
    <scope>NUCLEOTIDE SEQUENCE [LARGE SCALE GENOMIC DNA]</scope>
    <source>
        <strain evidence="1 2">IFM 46972</strain>
    </source>
</reference>
<dbReference type="PANTHER" id="PTHR13774:SF32">
    <property type="entry name" value="ANTISENSE-ENHANCING SEQUENCE 1"/>
    <property type="match status" value="1"/>
</dbReference>
<dbReference type="AlphaFoldDB" id="A0A8H3PCG5"/>